<proteinExistence type="predicted"/>
<protein>
    <submittedName>
        <fullName evidence="2">GNAT family N-acetyltransferase</fullName>
        <ecNumber evidence="2">2.3.-.-</ecNumber>
    </submittedName>
</protein>
<dbReference type="RefSeq" id="WP_397090250.1">
    <property type="nucleotide sequence ID" value="NZ_JBITGY010000015.1"/>
</dbReference>
<dbReference type="Proteomes" id="UP001612741">
    <property type="component" value="Unassembled WGS sequence"/>
</dbReference>
<dbReference type="SUPFAM" id="SSF55729">
    <property type="entry name" value="Acyl-CoA N-acyltransferases (Nat)"/>
    <property type="match status" value="1"/>
</dbReference>
<dbReference type="InterPro" id="IPR052742">
    <property type="entry name" value="Mito_N-acetyltransferase"/>
</dbReference>
<dbReference type="InterPro" id="IPR000182">
    <property type="entry name" value="GNAT_dom"/>
</dbReference>
<comment type="caution">
    <text evidence="2">The sequence shown here is derived from an EMBL/GenBank/DDBJ whole genome shotgun (WGS) entry which is preliminary data.</text>
</comment>
<dbReference type="CDD" id="cd04301">
    <property type="entry name" value="NAT_SF"/>
    <property type="match status" value="1"/>
</dbReference>
<accession>A0ABW7Z8L2</accession>
<dbReference type="PANTHER" id="PTHR43138">
    <property type="entry name" value="ACETYLTRANSFERASE, GNAT FAMILY"/>
    <property type="match status" value="1"/>
</dbReference>
<gene>
    <name evidence="2" type="ORF">ACIBG2_44450</name>
</gene>
<keyword evidence="2" id="KW-0012">Acyltransferase</keyword>
<dbReference type="Pfam" id="PF00583">
    <property type="entry name" value="Acetyltransf_1"/>
    <property type="match status" value="1"/>
</dbReference>
<dbReference type="Gene3D" id="3.40.630.30">
    <property type="match status" value="1"/>
</dbReference>
<dbReference type="GO" id="GO:0016746">
    <property type="term" value="F:acyltransferase activity"/>
    <property type="evidence" value="ECO:0007669"/>
    <property type="project" value="UniProtKB-KW"/>
</dbReference>
<name>A0ABW7Z8L2_9ACTN</name>
<dbReference type="PANTHER" id="PTHR43138:SF1">
    <property type="entry name" value="N-ACETYLTRANSFERASE ACA1"/>
    <property type="match status" value="1"/>
</dbReference>
<evidence type="ECO:0000259" key="1">
    <source>
        <dbReference type="PROSITE" id="PS51186"/>
    </source>
</evidence>
<dbReference type="PROSITE" id="PS51186">
    <property type="entry name" value="GNAT"/>
    <property type="match status" value="1"/>
</dbReference>
<reference evidence="2 3" key="1">
    <citation type="submission" date="2024-10" db="EMBL/GenBank/DDBJ databases">
        <title>The Natural Products Discovery Center: Release of the First 8490 Sequenced Strains for Exploring Actinobacteria Biosynthetic Diversity.</title>
        <authorList>
            <person name="Kalkreuter E."/>
            <person name="Kautsar S.A."/>
            <person name="Yang D."/>
            <person name="Bader C.D."/>
            <person name="Teijaro C.N."/>
            <person name="Fluegel L."/>
            <person name="Davis C.M."/>
            <person name="Simpson J.R."/>
            <person name="Lauterbach L."/>
            <person name="Steele A.D."/>
            <person name="Gui C."/>
            <person name="Meng S."/>
            <person name="Li G."/>
            <person name="Viehrig K."/>
            <person name="Ye F."/>
            <person name="Su P."/>
            <person name="Kiefer A.F."/>
            <person name="Nichols A."/>
            <person name="Cepeda A.J."/>
            <person name="Yan W."/>
            <person name="Fan B."/>
            <person name="Jiang Y."/>
            <person name="Adhikari A."/>
            <person name="Zheng C.-J."/>
            <person name="Schuster L."/>
            <person name="Cowan T.M."/>
            <person name="Smanski M.J."/>
            <person name="Chevrette M.G."/>
            <person name="De Carvalho L.P.S."/>
            <person name="Shen B."/>
        </authorList>
    </citation>
    <scope>NUCLEOTIDE SEQUENCE [LARGE SCALE GENOMIC DNA]</scope>
    <source>
        <strain evidence="2 3">NPDC050545</strain>
    </source>
</reference>
<dbReference type="InterPro" id="IPR016181">
    <property type="entry name" value="Acyl_CoA_acyltransferase"/>
</dbReference>
<keyword evidence="3" id="KW-1185">Reference proteome</keyword>
<dbReference type="EC" id="2.3.-.-" evidence="2"/>
<dbReference type="EMBL" id="JBITGY010000015">
    <property type="protein sequence ID" value="MFI6504501.1"/>
    <property type="molecule type" value="Genomic_DNA"/>
</dbReference>
<organism evidence="2 3">
    <name type="scientific">Nonomuraea typhae</name>
    <dbReference type="NCBI Taxonomy" id="2603600"/>
    <lineage>
        <taxon>Bacteria</taxon>
        <taxon>Bacillati</taxon>
        <taxon>Actinomycetota</taxon>
        <taxon>Actinomycetes</taxon>
        <taxon>Streptosporangiales</taxon>
        <taxon>Streptosporangiaceae</taxon>
        <taxon>Nonomuraea</taxon>
    </lineage>
</organism>
<sequence>MIIRDAESRDWPDIYPFYAEIMKEGRTYPFPERQSLDEARPWWMEQAPGKTVVAISDDVVIGSAKMGPNRPGRGSHVATASFLVDPAHQGKGIGRALGQHVLDWSRAEGFHGIQFNAVVESNHPAVHLWRSLGFDVIGTVPEAFDHPEDGLVGLHVMYQRLK</sequence>
<evidence type="ECO:0000313" key="3">
    <source>
        <dbReference type="Proteomes" id="UP001612741"/>
    </source>
</evidence>
<keyword evidence="2" id="KW-0808">Transferase</keyword>
<feature type="domain" description="N-acetyltransferase" evidence="1">
    <location>
        <begin position="1"/>
        <end position="162"/>
    </location>
</feature>
<evidence type="ECO:0000313" key="2">
    <source>
        <dbReference type="EMBL" id="MFI6504501.1"/>
    </source>
</evidence>